<name>A0A9J6EHD2_RHIMP</name>
<dbReference type="EMBL" id="JABSTU010000004">
    <property type="protein sequence ID" value="KAH8033841.1"/>
    <property type="molecule type" value="Genomic_DNA"/>
</dbReference>
<dbReference type="PANTHER" id="PTHR22954">
    <property type="entry name" value="RETROVIRAL PROTEASE-RELATED"/>
    <property type="match status" value="1"/>
</dbReference>
<comment type="caution">
    <text evidence="1">The sequence shown here is derived from an EMBL/GenBank/DDBJ whole genome shotgun (WGS) entry which is preliminary data.</text>
</comment>
<proteinExistence type="predicted"/>
<dbReference type="Proteomes" id="UP000821866">
    <property type="component" value="Chromosome 2"/>
</dbReference>
<dbReference type="AlphaFoldDB" id="A0A9J6EHD2"/>
<gene>
    <name evidence="1" type="ORF">HPB51_016613</name>
</gene>
<evidence type="ECO:0000313" key="1">
    <source>
        <dbReference type="EMBL" id="KAH8033841.1"/>
    </source>
</evidence>
<reference evidence="1" key="2">
    <citation type="submission" date="2021-09" db="EMBL/GenBank/DDBJ databases">
        <authorList>
            <person name="Jia N."/>
            <person name="Wang J."/>
            <person name="Shi W."/>
            <person name="Du L."/>
            <person name="Sun Y."/>
            <person name="Zhan W."/>
            <person name="Jiang J."/>
            <person name="Wang Q."/>
            <person name="Zhang B."/>
            <person name="Ji P."/>
            <person name="Sakyi L.B."/>
            <person name="Cui X."/>
            <person name="Yuan T."/>
            <person name="Jiang B."/>
            <person name="Yang W."/>
            <person name="Lam T.T.-Y."/>
            <person name="Chang Q."/>
            <person name="Ding S."/>
            <person name="Wang X."/>
            <person name="Zhu J."/>
            <person name="Ruan X."/>
            <person name="Zhao L."/>
            <person name="Wei J."/>
            <person name="Que T."/>
            <person name="Du C."/>
            <person name="Cheng J."/>
            <person name="Dai P."/>
            <person name="Han X."/>
            <person name="Huang E."/>
            <person name="Gao Y."/>
            <person name="Liu J."/>
            <person name="Shao H."/>
            <person name="Ye R."/>
            <person name="Li L."/>
            <person name="Wei W."/>
            <person name="Wang X."/>
            <person name="Wang C."/>
            <person name="Huo Q."/>
            <person name="Li W."/>
            <person name="Guo W."/>
            <person name="Chen H."/>
            <person name="Chen S."/>
            <person name="Zhou L."/>
            <person name="Zhou L."/>
            <person name="Ni X."/>
            <person name="Tian J."/>
            <person name="Zhou Y."/>
            <person name="Sheng Y."/>
            <person name="Liu T."/>
            <person name="Pan Y."/>
            <person name="Xia L."/>
            <person name="Li J."/>
            <person name="Zhao F."/>
            <person name="Cao W."/>
        </authorList>
    </citation>
    <scope>NUCLEOTIDE SEQUENCE</scope>
    <source>
        <strain evidence="1">Rmic-2018</strain>
        <tissue evidence="1">Larvae</tissue>
    </source>
</reference>
<organism evidence="1 2">
    <name type="scientific">Rhipicephalus microplus</name>
    <name type="common">Cattle tick</name>
    <name type="synonym">Boophilus microplus</name>
    <dbReference type="NCBI Taxonomy" id="6941"/>
    <lineage>
        <taxon>Eukaryota</taxon>
        <taxon>Metazoa</taxon>
        <taxon>Ecdysozoa</taxon>
        <taxon>Arthropoda</taxon>
        <taxon>Chelicerata</taxon>
        <taxon>Arachnida</taxon>
        <taxon>Acari</taxon>
        <taxon>Parasitiformes</taxon>
        <taxon>Ixodida</taxon>
        <taxon>Ixodoidea</taxon>
        <taxon>Ixodidae</taxon>
        <taxon>Rhipicephalinae</taxon>
        <taxon>Rhipicephalus</taxon>
        <taxon>Boophilus</taxon>
    </lineage>
</organism>
<keyword evidence="2" id="KW-1185">Reference proteome</keyword>
<dbReference type="Pfam" id="PF03564">
    <property type="entry name" value="DUF1759"/>
    <property type="match status" value="1"/>
</dbReference>
<dbReference type="InterPro" id="IPR005312">
    <property type="entry name" value="DUF1759"/>
</dbReference>
<evidence type="ECO:0008006" key="3">
    <source>
        <dbReference type="Google" id="ProtNLM"/>
    </source>
</evidence>
<dbReference type="VEuPathDB" id="VectorBase:LOC119179403"/>
<evidence type="ECO:0000313" key="2">
    <source>
        <dbReference type="Proteomes" id="UP000821866"/>
    </source>
</evidence>
<reference evidence="1" key="1">
    <citation type="journal article" date="2020" name="Cell">
        <title>Large-Scale Comparative Analyses of Tick Genomes Elucidate Their Genetic Diversity and Vector Capacities.</title>
        <authorList>
            <consortium name="Tick Genome and Microbiome Consortium (TIGMIC)"/>
            <person name="Jia N."/>
            <person name="Wang J."/>
            <person name="Shi W."/>
            <person name="Du L."/>
            <person name="Sun Y."/>
            <person name="Zhan W."/>
            <person name="Jiang J.F."/>
            <person name="Wang Q."/>
            <person name="Zhang B."/>
            <person name="Ji P."/>
            <person name="Bell-Sakyi L."/>
            <person name="Cui X.M."/>
            <person name="Yuan T.T."/>
            <person name="Jiang B.G."/>
            <person name="Yang W.F."/>
            <person name="Lam T.T."/>
            <person name="Chang Q.C."/>
            <person name="Ding S.J."/>
            <person name="Wang X.J."/>
            <person name="Zhu J.G."/>
            <person name="Ruan X.D."/>
            <person name="Zhao L."/>
            <person name="Wei J.T."/>
            <person name="Ye R.Z."/>
            <person name="Que T.C."/>
            <person name="Du C.H."/>
            <person name="Zhou Y.H."/>
            <person name="Cheng J.X."/>
            <person name="Dai P.F."/>
            <person name="Guo W.B."/>
            <person name="Han X.H."/>
            <person name="Huang E.J."/>
            <person name="Li L.F."/>
            <person name="Wei W."/>
            <person name="Gao Y.C."/>
            <person name="Liu J.Z."/>
            <person name="Shao H.Z."/>
            <person name="Wang X."/>
            <person name="Wang C.C."/>
            <person name="Yang T.C."/>
            <person name="Huo Q.B."/>
            <person name="Li W."/>
            <person name="Chen H.Y."/>
            <person name="Chen S.E."/>
            <person name="Zhou L.G."/>
            <person name="Ni X.B."/>
            <person name="Tian J.H."/>
            <person name="Sheng Y."/>
            <person name="Liu T."/>
            <person name="Pan Y.S."/>
            <person name="Xia L.Y."/>
            <person name="Li J."/>
            <person name="Zhao F."/>
            <person name="Cao W.C."/>
        </authorList>
    </citation>
    <scope>NUCLEOTIDE SEQUENCE</scope>
    <source>
        <strain evidence="1">Rmic-2018</strain>
    </source>
</reference>
<accession>A0A9J6EHD2</accession>
<sequence>MEWHPFWEQYQQAIHDNDVISDEEKFLYLHSALSGRAAEPVAGIQATKAKYNTVIELLKEHFRYTSLLIQEHVTPLLYLPTVRSRHEVRDLRHFYDHMQQNIAALTTLGVQTDSYGVRTCVMC</sequence>
<dbReference type="PANTHER" id="PTHR22954:SF3">
    <property type="entry name" value="PROTEIN CBG08539"/>
    <property type="match status" value="1"/>
</dbReference>
<protein>
    <recommendedName>
        <fullName evidence="3">Tick transposon</fullName>
    </recommendedName>
</protein>